<sequence>MHAAKAVAPATEATSASSSAIAADLPPSSRKTFFSVGAAAAMIARPVAVDPVKETMSTRGSVESTAATSLESGVTTLKTPAGMSVCSAISRPSSHATHGVSGAGLRTTVQPAASAGAILARLIWLGTFHGVIAATTPTASRRTVRRDLMPIGAATPRSVSYS</sequence>
<proteinExistence type="predicted"/>
<name>A0A6J6RU58_9ZZZZ</name>
<gene>
    <name evidence="1" type="ORF">UFOPK2579_02305</name>
</gene>
<evidence type="ECO:0000313" key="1">
    <source>
        <dbReference type="EMBL" id="CAB4726145.1"/>
    </source>
</evidence>
<dbReference type="AlphaFoldDB" id="A0A6J6RU58"/>
<protein>
    <submittedName>
        <fullName evidence="1">Unannotated protein</fullName>
    </submittedName>
</protein>
<dbReference type="EMBL" id="CAEZXR010000330">
    <property type="protein sequence ID" value="CAB4726145.1"/>
    <property type="molecule type" value="Genomic_DNA"/>
</dbReference>
<reference evidence="1" key="1">
    <citation type="submission" date="2020-05" db="EMBL/GenBank/DDBJ databases">
        <authorList>
            <person name="Chiriac C."/>
            <person name="Salcher M."/>
            <person name="Ghai R."/>
            <person name="Kavagutti S V."/>
        </authorList>
    </citation>
    <scope>NUCLEOTIDE SEQUENCE</scope>
</reference>
<accession>A0A6J6RU58</accession>
<organism evidence="1">
    <name type="scientific">freshwater metagenome</name>
    <dbReference type="NCBI Taxonomy" id="449393"/>
    <lineage>
        <taxon>unclassified sequences</taxon>
        <taxon>metagenomes</taxon>
        <taxon>ecological metagenomes</taxon>
    </lineage>
</organism>